<gene>
    <name evidence="3" type="ORF">SAPINGB_P000488</name>
</gene>
<evidence type="ECO:0000313" key="3">
    <source>
        <dbReference type="EMBL" id="VVT44654.1"/>
    </source>
</evidence>
<dbReference type="AlphaFoldDB" id="A0A5E8AZK2"/>
<dbReference type="PANTHER" id="PTHR12959:SF11">
    <property type="entry name" value="GPI TRANSAMIDASE COMPONENT PIG-T"/>
    <property type="match status" value="1"/>
</dbReference>
<dbReference type="RefSeq" id="XP_031851103.1">
    <property type="nucleotide sequence ID" value="XM_031995212.1"/>
</dbReference>
<organism evidence="3 4">
    <name type="scientific">Magnusiomyces paraingens</name>
    <dbReference type="NCBI Taxonomy" id="2606893"/>
    <lineage>
        <taxon>Eukaryota</taxon>
        <taxon>Fungi</taxon>
        <taxon>Dikarya</taxon>
        <taxon>Ascomycota</taxon>
        <taxon>Saccharomycotina</taxon>
        <taxon>Dipodascomycetes</taxon>
        <taxon>Dipodascales</taxon>
        <taxon>Dipodascaceae</taxon>
        <taxon>Magnusiomyces</taxon>
    </lineage>
</organism>
<evidence type="ECO:0000256" key="2">
    <source>
        <dbReference type="SAM" id="SignalP"/>
    </source>
</evidence>
<dbReference type="Pfam" id="PF04113">
    <property type="entry name" value="Gpi16"/>
    <property type="match status" value="1"/>
</dbReference>
<evidence type="ECO:0008006" key="5">
    <source>
        <dbReference type="Google" id="ProtNLM"/>
    </source>
</evidence>
<dbReference type="GO" id="GO:0016255">
    <property type="term" value="P:attachment of GPI anchor to protein"/>
    <property type="evidence" value="ECO:0007669"/>
    <property type="project" value="InterPro"/>
</dbReference>
<feature type="signal peptide" evidence="2">
    <location>
        <begin position="1"/>
        <end position="20"/>
    </location>
</feature>
<protein>
    <recommendedName>
        <fullName evidence="5">GPI transamidase component GPI16</fullName>
    </recommendedName>
</protein>
<dbReference type="InterPro" id="IPR007245">
    <property type="entry name" value="PIG-T"/>
</dbReference>
<proteinExistence type="predicted"/>
<feature type="chain" id="PRO_5022851606" description="GPI transamidase component GPI16" evidence="2">
    <location>
        <begin position="21"/>
        <end position="622"/>
    </location>
</feature>
<dbReference type="GeneID" id="43579312"/>
<keyword evidence="1" id="KW-0472">Membrane</keyword>
<evidence type="ECO:0000313" key="4">
    <source>
        <dbReference type="Proteomes" id="UP000398389"/>
    </source>
</evidence>
<dbReference type="Proteomes" id="UP000398389">
    <property type="component" value="Unassembled WGS sequence"/>
</dbReference>
<dbReference type="PANTHER" id="PTHR12959">
    <property type="entry name" value="GPI TRANSAMIDASE COMPONENT PIG-T-RELATED"/>
    <property type="match status" value="1"/>
</dbReference>
<keyword evidence="4" id="KW-1185">Reference proteome</keyword>
<dbReference type="GO" id="GO:0042765">
    <property type="term" value="C:GPI-anchor transamidase complex"/>
    <property type="evidence" value="ECO:0007669"/>
    <property type="project" value="InterPro"/>
</dbReference>
<keyword evidence="2" id="KW-0732">Signal</keyword>
<sequence length="622" mass="69908">MVMIIKALLLLLSCSAAATAIEVPNSGSSSSIQKIETTQETQIQQYNYTERLTIQPFPRNRLLTSFEFESYSDPFHIKHLHSKHRYNEFQYGAFPRSLGQIMDISKSEELHLRFSQGWWDAEGWGAPPRNGTYAGGIGVEVWASVEGDSQEEAMTNWSKLVNTLSGLFCASLNFIDSAQTAFPQKSFVPEGSSISNRNLHVLRGSLPREPVCTENLTPFIKLLPCKGKAGISSLLDGQKIFDAQWQGMAIDAVLVCDESKQICKWKLTQVVDAIIDVPRSLRRKVSPVPKPLPENELRCDSSKPYSNTYQCFPLGDETDVRWALSDIFGRSIAGSCPLSSNFDHIAVKVPSNWDIHVSSENRPGILFSTPNNAFTLKSSWNHDVYFKSSNSSTVIEKVTPSVYMERSFTGYGQDRGGIRTEFSNPLDTEAHFIYLEVLPWYMRPYLHTLELKDATSKKIQKLNTEKSDVIKNIIYFPAIDRLRPTQLEIEMVIQPKSTVVLSYDFDKTLLFIEEYPPDANHGFEIPPAVLTMVSGDDNNKSTTTFTIRSTSLLLTLPTPDFSMPYNVIILTCTVMALGFGSIFNLLTKRVVTESESDLVARNNPIRKKIDNIKGFISKLKGR</sequence>
<feature type="transmembrane region" description="Helical" evidence="1">
    <location>
        <begin position="563"/>
        <end position="586"/>
    </location>
</feature>
<reference evidence="3 4" key="1">
    <citation type="submission" date="2019-09" db="EMBL/GenBank/DDBJ databases">
        <authorList>
            <person name="Brejova B."/>
        </authorList>
    </citation>
    <scope>NUCLEOTIDE SEQUENCE [LARGE SCALE GENOMIC DNA]</scope>
</reference>
<dbReference type="EMBL" id="CABVLU010000001">
    <property type="protein sequence ID" value="VVT44654.1"/>
    <property type="molecule type" value="Genomic_DNA"/>
</dbReference>
<keyword evidence="1" id="KW-1133">Transmembrane helix</keyword>
<keyword evidence="1" id="KW-0812">Transmembrane</keyword>
<accession>A0A5E8AZK2</accession>
<name>A0A5E8AZK2_9ASCO</name>
<evidence type="ECO:0000256" key="1">
    <source>
        <dbReference type="SAM" id="Phobius"/>
    </source>
</evidence>
<dbReference type="OrthoDB" id="331263at2759"/>